<evidence type="ECO:0000313" key="4">
    <source>
        <dbReference type="Proteomes" id="UP000317648"/>
    </source>
</evidence>
<dbReference type="RefSeq" id="WP_145053832.1">
    <property type="nucleotide sequence ID" value="NZ_CP036433.1"/>
</dbReference>
<keyword evidence="2" id="KW-0313">Glucose metabolism</keyword>
<dbReference type="Proteomes" id="UP000317648">
    <property type="component" value="Chromosome"/>
</dbReference>
<dbReference type="EMBL" id="CP036433">
    <property type="protein sequence ID" value="QDU95050.1"/>
    <property type="molecule type" value="Genomic_DNA"/>
</dbReference>
<dbReference type="Gene3D" id="2.130.10.10">
    <property type="entry name" value="YVTN repeat-like/Quinoprotein amine dehydrogenase"/>
    <property type="match status" value="1"/>
</dbReference>
<dbReference type="GO" id="GO:0006006">
    <property type="term" value="P:glucose metabolic process"/>
    <property type="evidence" value="ECO:0007669"/>
    <property type="project" value="UniProtKB-KW"/>
</dbReference>
<keyword evidence="3" id="KW-0378">Hydrolase</keyword>
<evidence type="ECO:0000256" key="2">
    <source>
        <dbReference type="ARBA" id="ARBA00022526"/>
    </source>
</evidence>
<evidence type="ECO:0000313" key="3">
    <source>
        <dbReference type="EMBL" id="QDU95050.1"/>
    </source>
</evidence>
<dbReference type="KEGG" id="lcre:Pla8534_28610"/>
<gene>
    <name evidence="3" type="primary">pgl_3</name>
    <name evidence="3" type="ORF">Pla8534_28610</name>
</gene>
<protein>
    <submittedName>
        <fullName evidence="3">6-phosphogluconolactonase</fullName>
        <ecNumber evidence="3">3.1.1.31</ecNumber>
    </submittedName>
</protein>
<sequence length="379" mass="39829">MVFSVVRLSGAILLAALVCGAPAMLLAADPLLFVSSFAGGENGAIQAYHFDSSSGQLKPAERTGDMANPFFMALSPNGRYLYAIHALSFGGKTEEDVAAYEILDGNGKLKLLNRQSAKGSAACYLDVDATGKTVLVANYSTGNAASLPVNDDGSLQPAASVHQHADVDAEGKPIGPHAHSIVASPDNRFALAADLGIDQVLSYRLDAATGKLSANDPPFARTAQGAGPRHLTFHPTGNFVYVVNERGNTVTLFDYATETGQLTKRQTISTLPADFDGKSYTADLKITPDGRFLYATNRGHDSIAAYELADNGELTLLEIEPSLGKGPQNLAITPDGKWLLCANMPGNNLLVFAIDASGKISPHGEPVVQTSPACIMLLP</sequence>
<dbReference type="Pfam" id="PF10282">
    <property type="entry name" value="Lactonase"/>
    <property type="match status" value="1"/>
</dbReference>
<reference evidence="3 4" key="1">
    <citation type="submission" date="2019-02" db="EMBL/GenBank/DDBJ databases">
        <title>Deep-cultivation of Planctomycetes and their phenomic and genomic characterization uncovers novel biology.</title>
        <authorList>
            <person name="Wiegand S."/>
            <person name="Jogler M."/>
            <person name="Boedeker C."/>
            <person name="Pinto D."/>
            <person name="Vollmers J."/>
            <person name="Rivas-Marin E."/>
            <person name="Kohn T."/>
            <person name="Peeters S.H."/>
            <person name="Heuer A."/>
            <person name="Rast P."/>
            <person name="Oberbeckmann S."/>
            <person name="Bunk B."/>
            <person name="Jeske O."/>
            <person name="Meyerdierks A."/>
            <person name="Storesund J.E."/>
            <person name="Kallscheuer N."/>
            <person name="Luecker S."/>
            <person name="Lage O.M."/>
            <person name="Pohl T."/>
            <person name="Merkel B.J."/>
            <person name="Hornburger P."/>
            <person name="Mueller R.-W."/>
            <person name="Bruemmer F."/>
            <person name="Labrenz M."/>
            <person name="Spormann A.M."/>
            <person name="Op den Camp H."/>
            <person name="Overmann J."/>
            <person name="Amann R."/>
            <person name="Jetten M.S.M."/>
            <person name="Mascher T."/>
            <person name="Medema M.H."/>
            <person name="Devos D.P."/>
            <person name="Kaster A.-K."/>
            <person name="Ovreas L."/>
            <person name="Rohde M."/>
            <person name="Galperin M.Y."/>
            <person name="Jogler C."/>
        </authorList>
    </citation>
    <scope>NUCLEOTIDE SEQUENCE [LARGE SCALE GENOMIC DNA]</scope>
    <source>
        <strain evidence="3 4">Pla85_3_4</strain>
    </source>
</reference>
<dbReference type="GO" id="GO:0005829">
    <property type="term" value="C:cytosol"/>
    <property type="evidence" value="ECO:0007669"/>
    <property type="project" value="TreeGrafter"/>
</dbReference>
<proteinExistence type="inferred from homology"/>
<accession>A0A518DT87</accession>
<dbReference type="AlphaFoldDB" id="A0A518DT87"/>
<organism evidence="3 4">
    <name type="scientific">Lignipirellula cremea</name>
    <dbReference type="NCBI Taxonomy" id="2528010"/>
    <lineage>
        <taxon>Bacteria</taxon>
        <taxon>Pseudomonadati</taxon>
        <taxon>Planctomycetota</taxon>
        <taxon>Planctomycetia</taxon>
        <taxon>Pirellulales</taxon>
        <taxon>Pirellulaceae</taxon>
        <taxon>Lignipirellula</taxon>
    </lineage>
</organism>
<dbReference type="PANTHER" id="PTHR30344:SF1">
    <property type="entry name" value="6-PHOSPHOGLUCONOLACTONASE"/>
    <property type="match status" value="1"/>
</dbReference>
<comment type="similarity">
    <text evidence="1">Belongs to the cycloisomerase 2 family.</text>
</comment>
<dbReference type="PANTHER" id="PTHR30344">
    <property type="entry name" value="6-PHOSPHOGLUCONOLACTONASE-RELATED"/>
    <property type="match status" value="1"/>
</dbReference>
<dbReference type="InterPro" id="IPR011048">
    <property type="entry name" value="Haem_d1_sf"/>
</dbReference>
<dbReference type="InterPro" id="IPR050282">
    <property type="entry name" value="Cycloisomerase_2"/>
</dbReference>
<dbReference type="SUPFAM" id="SSF51004">
    <property type="entry name" value="C-terminal (heme d1) domain of cytochrome cd1-nitrite reductase"/>
    <property type="match status" value="1"/>
</dbReference>
<dbReference type="InterPro" id="IPR019405">
    <property type="entry name" value="Lactonase_7-beta_prop"/>
</dbReference>
<keyword evidence="2" id="KW-0119">Carbohydrate metabolism</keyword>
<keyword evidence="4" id="KW-1185">Reference proteome</keyword>
<name>A0A518DT87_9BACT</name>
<dbReference type="InterPro" id="IPR015943">
    <property type="entry name" value="WD40/YVTN_repeat-like_dom_sf"/>
</dbReference>
<dbReference type="EC" id="3.1.1.31" evidence="3"/>
<evidence type="ECO:0000256" key="1">
    <source>
        <dbReference type="ARBA" id="ARBA00005564"/>
    </source>
</evidence>
<dbReference type="OrthoDB" id="9790815at2"/>
<dbReference type="GO" id="GO:0017057">
    <property type="term" value="F:6-phosphogluconolactonase activity"/>
    <property type="evidence" value="ECO:0007669"/>
    <property type="project" value="UniProtKB-EC"/>
</dbReference>